<dbReference type="OrthoDB" id="155521at2"/>
<evidence type="ECO:0000313" key="4">
    <source>
        <dbReference type="Proteomes" id="UP000293162"/>
    </source>
</evidence>
<feature type="domain" description="DM13" evidence="2">
    <location>
        <begin position="48"/>
        <end position="145"/>
    </location>
</feature>
<dbReference type="EMBL" id="SEWF01000087">
    <property type="protein sequence ID" value="RYU91833.1"/>
    <property type="molecule type" value="Genomic_DNA"/>
</dbReference>
<dbReference type="Pfam" id="PF10517">
    <property type="entry name" value="DM13"/>
    <property type="match status" value="1"/>
</dbReference>
<dbReference type="Proteomes" id="UP000293162">
    <property type="component" value="Unassembled WGS sequence"/>
</dbReference>
<evidence type="ECO:0000313" key="3">
    <source>
        <dbReference type="EMBL" id="RYU91833.1"/>
    </source>
</evidence>
<protein>
    <recommendedName>
        <fullName evidence="2">DM13 domain-containing protein</fullName>
    </recommendedName>
</protein>
<dbReference type="RefSeq" id="WP_130024245.1">
    <property type="nucleotide sequence ID" value="NZ_SEWF01000087.1"/>
</dbReference>
<evidence type="ECO:0000256" key="1">
    <source>
        <dbReference type="SAM" id="SignalP"/>
    </source>
</evidence>
<organism evidence="3 4">
    <name type="scientific">Emticicia agri</name>
    <dbReference type="NCBI Taxonomy" id="2492393"/>
    <lineage>
        <taxon>Bacteria</taxon>
        <taxon>Pseudomonadati</taxon>
        <taxon>Bacteroidota</taxon>
        <taxon>Cytophagia</taxon>
        <taxon>Cytophagales</taxon>
        <taxon>Leadbetterellaceae</taxon>
        <taxon>Emticicia</taxon>
    </lineage>
</organism>
<dbReference type="PROSITE" id="PS51549">
    <property type="entry name" value="DM13"/>
    <property type="match status" value="1"/>
</dbReference>
<reference evidence="3 4" key="1">
    <citation type="submission" date="2019-02" db="EMBL/GenBank/DDBJ databases">
        <title>Bacterial novel species Emticicia sp. 17J42-9 isolated from soil.</title>
        <authorList>
            <person name="Jung H.-Y."/>
        </authorList>
    </citation>
    <scope>NUCLEOTIDE SEQUENCE [LARGE SCALE GENOMIC DNA]</scope>
    <source>
        <strain evidence="3 4">17J42-9</strain>
    </source>
</reference>
<dbReference type="PROSITE" id="PS51257">
    <property type="entry name" value="PROKAR_LIPOPROTEIN"/>
    <property type="match status" value="1"/>
</dbReference>
<keyword evidence="1" id="KW-0732">Signal</keyword>
<proteinExistence type="predicted"/>
<evidence type="ECO:0000259" key="2">
    <source>
        <dbReference type="PROSITE" id="PS51549"/>
    </source>
</evidence>
<keyword evidence="4" id="KW-1185">Reference proteome</keyword>
<gene>
    <name evidence="3" type="ORF">EWM59_26535</name>
</gene>
<accession>A0A4Q5LR54</accession>
<feature type="signal peptide" evidence="1">
    <location>
        <begin position="1"/>
        <end position="19"/>
    </location>
</feature>
<sequence length="147" mass="16352">MKQKTVGLLAILLLLIACQKDNVPQLMGIEPPPVSPTIQKPENLLAKGTFQSAVHTTSGEIKVYRDENGKRALIFENFRTDSGPDLRIYMAEDKALTNFIEVSNKVNTMGNYSVALPDEADLSKHTYVLIWCKRFAVLFGSAELKPN</sequence>
<name>A0A4Q5LR54_9BACT</name>
<comment type="caution">
    <text evidence="3">The sequence shown here is derived from an EMBL/GenBank/DDBJ whole genome shotgun (WGS) entry which is preliminary data.</text>
</comment>
<dbReference type="AlphaFoldDB" id="A0A4Q5LR54"/>
<feature type="chain" id="PRO_5020649722" description="DM13 domain-containing protein" evidence="1">
    <location>
        <begin position="20"/>
        <end position="147"/>
    </location>
</feature>
<dbReference type="InterPro" id="IPR019545">
    <property type="entry name" value="DM13_domain"/>
</dbReference>